<dbReference type="PANTHER" id="PTHR31836">
    <property type="match status" value="1"/>
</dbReference>
<feature type="compositionally biased region" description="Basic and acidic residues" evidence="2">
    <location>
        <begin position="206"/>
        <end position="229"/>
    </location>
</feature>
<gene>
    <name evidence="4" type="ORF">AMAG_13508</name>
</gene>
<evidence type="ECO:0000313" key="4">
    <source>
        <dbReference type="EMBL" id="KNE68869.1"/>
    </source>
</evidence>
<evidence type="ECO:0000313" key="5">
    <source>
        <dbReference type="Proteomes" id="UP000054350"/>
    </source>
</evidence>
<dbReference type="Proteomes" id="UP000054350">
    <property type="component" value="Unassembled WGS sequence"/>
</dbReference>
<feature type="signal peptide" evidence="3">
    <location>
        <begin position="1"/>
        <end position="23"/>
    </location>
</feature>
<dbReference type="OrthoDB" id="623670at2759"/>
<feature type="compositionally biased region" description="Low complexity" evidence="2">
    <location>
        <begin position="238"/>
        <end position="274"/>
    </location>
</feature>
<reference evidence="5" key="2">
    <citation type="submission" date="2009-11" db="EMBL/GenBank/DDBJ databases">
        <title>The Genome Sequence of Allomyces macrogynus strain ATCC 38327.</title>
        <authorList>
            <consortium name="The Broad Institute Genome Sequencing Platform"/>
            <person name="Russ C."/>
            <person name="Cuomo C."/>
            <person name="Shea T."/>
            <person name="Young S.K."/>
            <person name="Zeng Q."/>
            <person name="Koehrsen M."/>
            <person name="Haas B."/>
            <person name="Borodovsky M."/>
            <person name="Guigo R."/>
            <person name="Alvarado L."/>
            <person name="Berlin A."/>
            <person name="Borenstein D."/>
            <person name="Chen Z."/>
            <person name="Engels R."/>
            <person name="Freedman E."/>
            <person name="Gellesch M."/>
            <person name="Goldberg J."/>
            <person name="Griggs A."/>
            <person name="Gujja S."/>
            <person name="Heiman D."/>
            <person name="Hepburn T."/>
            <person name="Howarth C."/>
            <person name="Jen D."/>
            <person name="Larson L."/>
            <person name="Lewis B."/>
            <person name="Mehta T."/>
            <person name="Park D."/>
            <person name="Pearson M."/>
            <person name="Roberts A."/>
            <person name="Saif S."/>
            <person name="Shenoy N."/>
            <person name="Sisk P."/>
            <person name="Stolte C."/>
            <person name="Sykes S."/>
            <person name="Walk T."/>
            <person name="White J."/>
            <person name="Yandava C."/>
            <person name="Burger G."/>
            <person name="Gray M.W."/>
            <person name="Holland P.W.H."/>
            <person name="King N."/>
            <person name="Lang F.B.F."/>
            <person name="Roger A.J."/>
            <person name="Ruiz-Trillo I."/>
            <person name="Lander E."/>
            <person name="Nusbaum C."/>
        </authorList>
    </citation>
    <scope>NUCLEOTIDE SEQUENCE [LARGE SCALE GENOMIC DNA]</scope>
    <source>
        <strain evidence="5">ATCC 38327</strain>
    </source>
</reference>
<feature type="compositionally biased region" description="Low complexity" evidence="2">
    <location>
        <begin position="193"/>
        <end position="203"/>
    </location>
</feature>
<keyword evidence="5" id="KW-1185">Reference proteome</keyword>
<feature type="chain" id="PRO_5005548444" description="RlpA-like protein double-psi beta-barrel domain-containing protein" evidence="3">
    <location>
        <begin position="24"/>
        <end position="322"/>
    </location>
</feature>
<sequence>MNQPLFILLAACILAALASSAVAAPRAPVFGEARVASWSPRPAGLLAKREAGDATFYDAGLGACGATNSDNDPIVALAAGLFGNKPGSSPFCGKCLAVTAAGKTLVLKVTDKCPGCSGGSLDMTKGFFQKFYPLDKGRGPISWVEAASCECLGDSPDCNGAKKTTYPALTDSSSAVAAAAADAATKSNVGSPVTVTSTTTTTTKPDTQHDARPDKAQDAAKTVADHKDSVIAAVTSPAADNNDHNQVNNANANQGAATRDNNAAASYPSAPVAATQNTSNNHATDVLKDQQTITSFSDSVDQKWPEVLMKRVVEAAREHLLR</sequence>
<evidence type="ECO:0000256" key="3">
    <source>
        <dbReference type="SAM" id="SignalP"/>
    </source>
</evidence>
<reference evidence="4 5" key="1">
    <citation type="submission" date="2009-11" db="EMBL/GenBank/DDBJ databases">
        <title>Annotation of Allomyces macrogynus ATCC 38327.</title>
        <authorList>
            <consortium name="The Broad Institute Genome Sequencing Platform"/>
            <person name="Russ C."/>
            <person name="Cuomo C."/>
            <person name="Burger G."/>
            <person name="Gray M.W."/>
            <person name="Holland P.W.H."/>
            <person name="King N."/>
            <person name="Lang F.B.F."/>
            <person name="Roger A.J."/>
            <person name="Ruiz-Trillo I."/>
            <person name="Young S.K."/>
            <person name="Zeng Q."/>
            <person name="Gargeya S."/>
            <person name="Fitzgerald M."/>
            <person name="Haas B."/>
            <person name="Abouelleil A."/>
            <person name="Alvarado L."/>
            <person name="Arachchi H.M."/>
            <person name="Berlin A."/>
            <person name="Chapman S.B."/>
            <person name="Gearin G."/>
            <person name="Goldberg J."/>
            <person name="Griggs A."/>
            <person name="Gujja S."/>
            <person name="Hansen M."/>
            <person name="Heiman D."/>
            <person name="Howarth C."/>
            <person name="Larimer J."/>
            <person name="Lui A."/>
            <person name="MacDonald P.J.P."/>
            <person name="McCowen C."/>
            <person name="Montmayeur A."/>
            <person name="Murphy C."/>
            <person name="Neiman D."/>
            <person name="Pearson M."/>
            <person name="Priest M."/>
            <person name="Roberts A."/>
            <person name="Saif S."/>
            <person name="Shea T."/>
            <person name="Sisk P."/>
            <person name="Stolte C."/>
            <person name="Sykes S."/>
            <person name="Wortman J."/>
            <person name="Nusbaum C."/>
            <person name="Birren B."/>
        </authorList>
    </citation>
    <scope>NUCLEOTIDE SEQUENCE [LARGE SCALE GENOMIC DNA]</scope>
    <source>
        <strain evidence="4 5">ATCC 38327</strain>
    </source>
</reference>
<proteinExistence type="predicted"/>
<dbReference type="AlphaFoldDB" id="A0A0L0T2P0"/>
<dbReference type="InterPro" id="IPR051477">
    <property type="entry name" value="Expansin_CellWall"/>
</dbReference>
<protein>
    <recommendedName>
        <fullName evidence="6">RlpA-like protein double-psi beta-barrel domain-containing protein</fullName>
    </recommendedName>
</protein>
<evidence type="ECO:0000256" key="1">
    <source>
        <dbReference type="ARBA" id="ARBA00022729"/>
    </source>
</evidence>
<feature type="region of interest" description="Disordered" evidence="2">
    <location>
        <begin position="186"/>
        <end position="279"/>
    </location>
</feature>
<dbReference type="SUPFAM" id="SSF50685">
    <property type="entry name" value="Barwin-like endoglucanases"/>
    <property type="match status" value="1"/>
</dbReference>
<dbReference type="eggNOG" id="ENOG502S2E4">
    <property type="taxonomic scope" value="Eukaryota"/>
</dbReference>
<evidence type="ECO:0008006" key="6">
    <source>
        <dbReference type="Google" id="ProtNLM"/>
    </source>
</evidence>
<accession>A0A0L0T2P0</accession>
<dbReference type="PANTHER" id="PTHR31836:SF28">
    <property type="entry name" value="SRCR DOMAIN-CONTAINING PROTEIN-RELATED"/>
    <property type="match status" value="1"/>
</dbReference>
<keyword evidence="1 3" id="KW-0732">Signal</keyword>
<dbReference type="VEuPathDB" id="FungiDB:AMAG_13508"/>
<organism evidence="4 5">
    <name type="scientific">Allomyces macrogynus (strain ATCC 38327)</name>
    <name type="common">Allomyces javanicus var. macrogynus</name>
    <dbReference type="NCBI Taxonomy" id="578462"/>
    <lineage>
        <taxon>Eukaryota</taxon>
        <taxon>Fungi</taxon>
        <taxon>Fungi incertae sedis</taxon>
        <taxon>Blastocladiomycota</taxon>
        <taxon>Blastocladiomycetes</taxon>
        <taxon>Blastocladiales</taxon>
        <taxon>Blastocladiaceae</taxon>
        <taxon>Allomyces</taxon>
    </lineage>
</organism>
<evidence type="ECO:0000256" key="2">
    <source>
        <dbReference type="SAM" id="MobiDB-lite"/>
    </source>
</evidence>
<dbReference type="InterPro" id="IPR036908">
    <property type="entry name" value="RlpA-like_sf"/>
</dbReference>
<dbReference type="CDD" id="cd22191">
    <property type="entry name" value="DPBB_RlpA_EXP_N-like"/>
    <property type="match status" value="1"/>
</dbReference>
<dbReference type="STRING" id="578462.A0A0L0T2P0"/>
<dbReference type="EMBL" id="GG745358">
    <property type="protein sequence ID" value="KNE68869.1"/>
    <property type="molecule type" value="Genomic_DNA"/>
</dbReference>
<dbReference type="Gene3D" id="2.40.40.10">
    <property type="entry name" value="RlpA-like domain"/>
    <property type="match status" value="1"/>
</dbReference>
<name>A0A0L0T2P0_ALLM3</name>